<evidence type="ECO:0000313" key="3">
    <source>
        <dbReference type="Proteomes" id="UP000578686"/>
    </source>
</evidence>
<dbReference type="PANTHER" id="PTHR30157">
    <property type="entry name" value="FERRIC REDUCTASE, NADPH-DEPENDENT"/>
    <property type="match status" value="1"/>
</dbReference>
<gene>
    <name evidence="2" type="ORF">HCN56_16450</name>
</gene>
<comment type="caution">
    <text evidence="2">The sequence shown here is derived from an EMBL/GenBank/DDBJ whole genome shotgun (WGS) entry which is preliminary data.</text>
</comment>
<organism evidence="2 3">
    <name type="scientific">Streptomyces lonarensis</name>
    <dbReference type="NCBI Taxonomy" id="700599"/>
    <lineage>
        <taxon>Bacteria</taxon>
        <taxon>Bacillati</taxon>
        <taxon>Actinomycetota</taxon>
        <taxon>Actinomycetes</taxon>
        <taxon>Kitasatosporales</taxon>
        <taxon>Streptomycetaceae</taxon>
        <taxon>Streptomyces</taxon>
    </lineage>
</organism>
<accession>A0A7X6D2R5</accession>
<dbReference type="AlphaFoldDB" id="A0A7X6D2R5"/>
<feature type="domain" description="FAD-binding FR-type" evidence="1">
    <location>
        <begin position="14"/>
        <end position="117"/>
    </location>
</feature>
<dbReference type="InterPro" id="IPR039374">
    <property type="entry name" value="SIP_fam"/>
</dbReference>
<dbReference type="Pfam" id="PF04954">
    <property type="entry name" value="SIP"/>
    <property type="match status" value="1"/>
</dbReference>
<evidence type="ECO:0000259" key="1">
    <source>
        <dbReference type="PROSITE" id="PS51384"/>
    </source>
</evidence>
<name>A0A7X6D2R5_9ACTN</name>
<dbReference type="RefSeq" id="WP_167971870.1">
    <property type="nucleotide sequence ID" value="NZ_BHZG01000359.1"/>
</dbReference>
<proteinExistence type="predicted"/>
<sequence>MARVPKFLADYSERRGFPARVTGREELSPSLFRITFQVPALRDRAHGPCDATAFRVAHNDFRHYTAERVESGSGTATVLFHRHPHEDAPGLRLVRELSSGDEVTWCGFGSGRTFRWPDPAPAAALAMGDTTTLGLLVNLTERAEQDGTRFLAVAEVEDDCVAATRELLPDAVVLTADERPGAAAAHWLVTEAAELLPDLAPRLVLLAGHGESVQRQRTLLREHHGLDRRLVRTQPYWATGRTGL</sequence>
<protein>
    <submittedName>
        <fullName evidence="2">SIP domain-containing protein</fullName>
    </submittedName>
</protein>
<dbReference type="PANTHER" id="PTHR30157:SF0">
    <property type="entry name" value="NADPH-DEPENDENT FERRIC-CHELATE REDUCTASE"/>
    <property type="match status" value="1"/>
</dbReference>
<dbReference type="GO" id="GO:0016491">
    <property type="term" value="F:oxidoreductase activity"/>
    <property type="evidence" value="ECO:0007669"/>
    <property type="project" value="InterPro"/>
</dbReference>
<dbReference type="EMBL" id="JAAVJD010000133">
    <property type="protein sequence ID" value="NJQ07130.1"/>
    <property type="molecule type" value="Genomic_DNA"/>
</dbReference>
<dbReference type="InterPro" id="IPR007037">
    <property type="entry name" value="SIP_rossman_dom"/>
</dbReference>
<dbReference type="Proteomes" id="UP000578686">
    <property type="component" value="Unassembled WGS sequence"/>
</dbReference>
<evidence type="ECO:0000313" key="2">
    <source>
        <dbReference type="EMBL" id="NJQ07130.1"/>
    </source>
</evidence>
<dbReference type="PROSITE" id="PS51384">
    <property type="entry name" value="FAD_FR"/>
    <property type="match status" value="1"/>
</dbReference>
<dbReference type="Gene3D" id="2.40.30.10">
    <property type="entry name" value="Translation factors"/>
    <property type="match status" value="1"/>
</dbReference>
<keyword evidence="3" id="KW-1185">Reference proteome</keyword>
<dbReference type="Gene3D" id="3.40.50.80">
    <property type="entry name" value="Nucleotide-binding domain of ferredoxin-NADP reductase (FNR) module"/>
    <property type="match status" value="1"/>
</dbReference>
<reference evidence="2 3" key="1">
    <citation type="submission" date="2020-03" db="EMBL/GenBank/DDBJ databases">
        <title>Draft genome of Streptomyces sp. ventii, isolated from the Axial Seamount in the Pacific Ocean, and resequencing of the two type strains Streptomyces lonarensis strain NCL 716 and Streptomyces bohaiensis strain 11A07.</title>
        <authorList>
            <person name="Loughran R.M."/>
            <person name="Pfannmuller K.M."/>
            <person name="Wasson B.J."/>
            <person name="Deadmond M.C."/>
            <person name="Paddock B.E."/>
            <person name="Koyack M.J."/>
            <person name="Gallegos D.A."/>
            <person name="Mitchell E.A."/>
            <person name="Ushijima B."/>
            <person name="Saw J.H."/>
            <person name="Mcphail K.L."/>
            <person name="Videau P."/>
        </authorList>
    </citation>
    <scope>NUCLEOTIDE SEQUENCE [LARGE SCALE GENOMIC DNA]</scope>
    <source>
        <strain evidence="2 3">NCL716</strain>
    </source>
</reference>
<dbReference type="InterPro" id="IPR017927">
    <property type="entry name" value="FAD-bd_FR_type"/>
</dbReference>
<dbReference type="InterPro" id="IPR039261">
    <property type="entry name" value="FNR_nucleotide-bd"/>
</dbReference>